<dbReference type="AlphaFoldDB" id="A0A7S9QEV8"/>
<sequence length="498" mass="55801">MPRPDRFRFFTIFGVMRTGSNLLQRTLDQFPDLLCHGELFNPAFIGRVKDDEAFGFTIARRDADPDGLIDAVVADSPETLVGFRLFDGHDPRVEQGVLARPDAGKIILTRDPLDSYISLKIARETDQWMLGKTRARRSARVRFDMDEFRDYRSRTADYYARVERTLQLSGEAAFRVRFDDVTDLEVVNGLAKWLGSAHQLDSIEETIQRQNPGPIEEKVLNFEEMEDALRSDGGVHQTGGSSGQRAANLRFMRQSKTLPLLYAAIPGTRSDKVLRWIHGIDGGDDTRADIRDGALFGQPQNRRALQDWLGVHADTLCFTTVAHPLARAHDAFLSRILDTQDEGYPRIRSHAESEYGMHVPDAESIAGADRARLTAMGYDVEAHRRAFAAFLDFVRANLAGRTPMRIDGLWAPQHDFVEGFGTAVTLGLILREDDLLSGAAYIKRRFGLDRVRNAALKEAPSGLFDLSEIWTQELEDAARAIYPRDFAQFGFGPAGQAA</sequence>
<keyword evidence="2" id="KW-1185">Reference proteome</keyword>
<evidence type="ECO:0000313" key="2">
    <source>
        <dbReference type="Proteomes" id="UP000594800"/>
    </source>
</evidence>
<dbReference type="SUPFAM" id="SSF52540">
    <property type="entry name" value="P-loop containing nucleoside triphosphate hydrolases"/>
    <property type="match status" value="1"/>
</dbReference>
<dbReference type="EMBL" id="CP064942">
    <property type="protein sequence ID" value="QPH55852.1"/>
    <property type="molecule type" value="Genomic_DNA"/>
</dbReference>
<dbReference type="Gene3D" id="3.40.50.300">
    <property type="entry name" value="P-loop containing nucleotide triphosphate hydrolases"/>
    <property type="match status" value="1"/>
</dbReference>
<organism evidence="1 2">
    <name type="scientific">Pontivivens ytuae</name>
    <dbReference type="NCBI Taxonomy" id="2789856"/>
    <lineage>
        <taxon>Bacteria</taxon>
        <taxon>Pseudomonadati</taxon>
        <taxon>Pseudomonadota</taxon>
        <taxon>Alphaproteobacteria</taxon>
        <taxon>Rhodobacterales</taxon>
        <taxon>Paracoccaceae</taxon>
        <taxon>Pontivivens</taxon>
    </lineage>
</organism>
<accession>A0A7S9QEV8</accession>
<evidence type="ECO:0000313" key="1">
    <source>
        <dbReference type="EMBL" id="QPH55852.1"/>
    </source>
</evidence>
<dbReference type="RefSeq" id="WP_196105114.1">
    <property type="nucleotide sequence ID" value="NZ_CP064942.1"/>
</dbReference>
<gene>
    <name evidence="1" type="ORF">I0K15_09070</name>
</gene>
<proteinExistence type="predicted"/>
<dbReference type="KEGG" id="poz:I0K15_09070"/>
<dbReference type="Proteomes" id="UP000594800">
    <property type="component" value="Chromosome"/>
</dbReference>
<reference evidence="1 2" key="1">
    <citation type="submission" date="2020-11" db="EMBL/GenBank/DDBJ databases">
        <title>Description of Pontivivens ytuae sp. nov. isolated from deep sea sediment of Mariana Trench.</title>
        <authorList>
            <person name="Wang Z."/>
            <person name="Sun Q.-L."/>
            <person name="Xu X.-D."/>
            <person name="Tang Y.-Z."/>
            <person name="Zhang J."/>
        </authorList>
    </citation>
    <scope>NUCLEOTIDE SEQUENCE [LARGE SCALE GENOMIC DNA]</scope>
    <source>
        <strain evidence="1 2">MT2928</strain>
    </source>
</reference>
<dbReference type="InterPro" id="IPR027417">
    <property type="entry name" value="P-loop_NTPase"/>
</dbReference>
<protein>
    <submittedName>
        <fullName evidence="1">Nodulation protein NodH</fullName>
    </submittedName>
</protein>
<name>A0A7S9QEV8_9RHOB</name>